<dbReference type="Pfam" id="PF26107">
    <property type="entry name" value="BrxR_CTD"/>
    <property type="match status" value="1"/>
</dbReference>
<dbReference type="PROSITE" id="PS52050">
    <property type="entry name" value="WYL"/>
    <property type="match status" value="1"/>
</dbReference>
<dbReference type="EMBL" id="WWCN01000024">
    <property type="protein sequence ID" value="MYM26297.1"/>
    <property type="molecule type" value="Genomic_DNA"/>
</dbReference>
<feature type="domain" description="WYL" evidence="1">
    <location>
        <begin position="8"/>
        <end position="76"/>
    </location>
</feature>
<evidence type="ECO:0000313" key="3">
    <source>
        <dbReference type="EMBL" id="MYM26297.1"/>
    </source>
</evidence>
<name>A0A6L8KHS8_9BURK</name>
<protein>
    <submittedName>
        <fullName evidence="3">WYL domain-containing protein</fullName>
    </submittedName>
</protein>
<dbReference type="Proteomes" id="UP000479335">
    <property type="component" value="Unassembled WGS sequence"/>
</dbReference>
<reference evidence="3 4" key="1">
    <citation type="submission" date="2019-12" db="EMBL/GenBank/DDBJ databases">
        <title>Novel species isolated from a subtropical stream in China.</title>
        <authorList>
            <person name="Lu H."/>
        </authorList>
    </citation>
    <scope>NUCLEOTIDE SEQUENCE [LARGE SCALE GENOMIC DNA]</scope>
    <source>
        <strain evidence="3 4">FT135W</strain>
    </source>
</reference>
<dbReference type="InterPro" id="IPR059020">
    <property type="entry name" value="CapW_CTD"/>
</dbReference>
<gene>
    <name evidence="3" type="ORF">GTP46_27065</name>
</gene>
<dbReference type="InterPro" id="IPR051534">
    <property type="entry name" value="CBASS_pafABC_assoc_protein"/>
</dbReference>
<keyword evidence="4" id="KW-1185">Reference proteome</keyword>
<feature type="domain" description="DNA-binding transcriptional repressor CapW C-terminal dimerisation" evidence="2">
    <location>
        <begin position="95"/>
        <end position="163"/>
    </location>
</feature>
<sequence>MARFIDGETLAILVDAIRYKEMVQITYQSDREPLPVDRIISPHAFGYDGLRWHVRAYCTLRNDYRDFVLGRILTIRRSELLGIDSEMDRSWYNILTLEIAPSPLLPEGNRRAVELEYSMTDGKTTIQCRQALLYYILRQLGLGPFKMEKIERQQIVLSNEDEIAPYISSIFSAR</sequence>
<organism evidence="3 4">
    <name type="scientific">Duganella flavida</name>
    <dbReference type="NCBI Taxonomy" id="2692175"/>
    <lineage>
        <taxon>Bacteria</taxon>
        <taxon>Pseudomonadati</taxon>
        <taxon>Pseudomonadota</taxon>
        <taxon>Betaproteobacteria</taxon>
        <taxon>Burkholderiales</taxon>
        <taxon>Oxalobacteraceae</taxon>
        <taxon>Telluria group</taxon>
        <taxon>Duganella</taxon>
    </lineage>
</organism>
<dbReference type="AlphaFoldDB" id="A0A6L8KHS8"/>
<dbReference type="Pfam" id="PF13280">
    <property type="entry name" value="WYL"/>
    <property type="match status" value="1"/>
</dbReference>
<evidence type="ECO:0000259" key="1">
    <source>
        <dbReference type="Pfam" id="PF13280"/>
    </source>
</evidence>
<proteinExistence type="predicted"/>
<evidence type="ECO:0000313" key="4">
    <source>
        <dbReference type="Proteomes" id="UP000479335"/>
    </source>
</evidence>
<accession>A0A6L8KHS8</accession>
<dbReference type="PANTHER" id="PTHR34580:SF3">
    <property type="entry name" value="PROTEIN PAFB"/>
    <property type="match status" value="1"/>
</dbReference>
<comment type="caution">
    <text evidence="3">The sequence shown here is derived from an EMBL/GenBank/DDBJ whole genome shotgun (WGS) entry which is preliminary data.</text>
</comment>
<dbReference type="PANTHER" id="PTHR34580">
    <property type="match status" value="1"/>
</dbReference>
<dbReference type="InterPro" id="IPR026881">
    <property type="entry name" value="WYL_dom"/>
</dbReference>
<evidence type="ECO:0000259" key="2">
    <source>
        <dbReference type="Pfam" id="PF26107"/>
    </source>
</evidence>